<dbReference type="InterPro" id="IPR039144">
    <property type="entry name" value="Aveugle-like_SAM_dom"/>
</dbReference>
<dbReference type="GeneTree" id="ENSGT00390000008161"/>
<evidence type="ECO:0000256" key="1">
    <source>
        <dbReference type="SAM" id="MobiDB-lite"/>
    </source>
</evidence>
<reference evidence="3 4" key="1">
    <citation type="submission" date="2021-02" db="EMBL/GenBank/DDBJ databases">
        <title>Safari Cat Assemblies.</title>
        <authorList>
            <person name="Bredemeyer K.R."/>
            <person name="Murphy W.J."/>
        </authorList>
    </citation>
    <scope>NUCLEOTIDE SEQUENCE [LARGE SCALE GENOMIC DNA]</scope>
</reference>
<feature type="region of interest" description="Disordered" evidence="1">
    <location>
        <begin position="1"/>
        <end position="28"/>
    </location>
</feature>
<dbReference type="Pfam" id="PF07647">
    <property type="entry name" value="SAM_2"/>
    <property type="match status" value="1"/>
</dbReference>
<dbReference type="Proteomes" id="UP000823872">
    <property type="component" value="Chromosome F2"/>
</dbReference>
<organism evidence="3 4">
    <name type="scientific">Felis catus</name>
    <name type="common">Cat</name>
    <name type="synonym">Felis silvestris catus</name>
    <dbReference type="NCBI Taxonomy" id="9685"/>
    <lineage>
        <taxon>Eukaryota</taxon>
        <taxon>Metazoa</taxon>
        <taxon>Chordata</taxon>
        <taxon>Craniata</taxon>
        <taxon>Vertebrata</taxon>
        <taxon>Euteleostomi</taxon>
        <taxon>Mammalia</taxon>
        <taxon>Eutheria</taxon>
        <taxon>Laurasiatheria</taxon>
        <taxon>Carnivora</taxon>
        <taxon>Feliformia</taxon>
        <taxon>Felidae</taxon>
        <taxon>Felinae</taxon>
        <taxon>Felis</taxon>
    </lineage>
</organism>
<evidence type="ECO:0000313" key="4">
    <source>
        <dbReference type="Proteomes" id="UP000823872"/>
    </source>
</evidence>
<reference evidence="3" key="2">
    <citation type="submission" date="2025-08" db="UniProtKB">
        <authorList>
            <consortium name="Ensembl"/>
        </authorList>
    </citation>
    <scope>IDENTIFICATION</scope>
    <source>
        <strain evidence="3">breed Abyssinian</strain>
    </source>
</reference>
<keyword evidence="4" id="KW-1185">Reference proteome</keyword>
<gene>
    <name evidence="3" type="primary">SAMD12</name>
</gene>
<accession>A0ABI7XTW1</accession>
<dbReference type="InterPro" id="IPR013761">
    <property type="entry name" value="SAM/pointed_sf"/>
</dbReference>
<dbReference type="InterPro" id="IPR052268">
    <property type="entry name" value="SAM_domain-containing_protein"/>
</dbReference>
<dbReference type="InterPro" id="IPR001660">
    <property type="entry name" value="SAM"/>
</dbReference>
<feature type="domain" description="SAM" evidence="2">
    <location>
        <begin position="102"/>
        <end position="157"/>
    </location>
</feature>
<dbReference type="SUPFAM" id="SSF47769">
    <property type="entry name" value="SAM/Pointed domain"/>
    <property type="match status" value="1"/>
</dbReference>
<sequence length="177" mass="19850">MTGQARRRTGPEDSTTDPATPGPPHDPCLPALHCGLNPRGIDHPARAEGIKLQIEGEGVESQSIKNKNFQKVLDQKGTPKRLPAEAETAKSATVKLSKPVALWTQQDVCKWLKKHCPNQYQIYRRALLRLTDKKLERMGIAQENLRQHILQQVLQLKVREEVRNLQLLTQASTEGSP</sequence>
<dbReference type="Gene3D" id="1.10.150.50">
    <property type="entry name" value="Transcription Factor, Ets-1"/>
    <property type="match status" value="1"/>
</dbReference>
<protein>
    <recommendedName>
        <fullName evidence="2">SAM domain-containing protein</fullName>
    </recommendedName>
</protein>
<proteinExistence type="predicted"/>
<dbReference type="PANTHER" id="PTHR20843:SF2">
    <property type="entry name" value="STERILE ALPHA MOTIF DOMAIN-CONTAINING PROTEIN 12"/>
    <property type="match status" value="1"/>
</dbReference>
<evidence type="ECO:0000259" key="2">
    <source>
        <dbReference type="Pfam" id="PF07647"/>
    </source>
</evidence>
<evidence type="ECO:0000313" key="3">
    <source>
        <dbReference type="Ensembl" id="ENSFCTP00005025996.1"/>
    </source>
</evidence>
<name>A0ABI7XTW1_FELCA</name>
<reference evidence="3" key="3">
    <citation type="submission" date="2025-09" db="UniProtKB">
        <authorList>
            <consortium name="Ensembl"/>
        </authorList>
    </citation>
    <scope>IDENTIFICATION</scope>
    <source>
        <strain evidence="3">breed Abyssinian</strain>
    </source>
</reference>
<dbReference type="CDD" id="cd09510">
    <property type="entry name" value="SAM_aveugle-like"/>
    <property type="match status" value="1"/>
</dbReference>
<dbReference type="Ensembl" id="ENSFCTT00005037353.1">
    <property type="protein sequence ID" value="ENSFCTP00005025996.1"/>
    <property type="gene ID" value="ENSFCTG00005013023.1"/>
</dbReference>
<dbReference type="PANTHER" id="PTHR20843">
    <property type="entry name" value="STERILE ALPHA MOTIF DOMAIN CONTAINING PROTEIN 10"/>
    <property type="match status" value="1"/>
</dbReference>